<feature type="coiled-coil region" evidence="1">
    <location>
        <begin position="84"/>
        <end position="152"/>
    </location>
</feature>
<evidence type="ECO:0000313" key="2">
    <source>
        <dbReference type="EMBL" id="CAD6194086.1"/>
    </source>
</evidence>
<evidence type="ECO:0000313" key="3">
    <source>
        <dbReference type="Proteomes" id="UP000835052"/>
    </source>
</evidence>
<dbReference type="Proteomes" id="UP000835052">
    <property type="component" value="Unassembled WGS sequence"/>
</dbReference>
<dbReference type="AlphaFoldDB" id="A0A8S1HBQ8"/>
<reference evidence="2" key="1">
    <citation type="submission" date="2020-10" db="EMBL/GenBank/DDBJ databases">
        <authorList>
            <person name="Kikuchi T."/>
        </authorList>
    </citation>
    <scope>NUCLEOTIDE SEQUENCE</scope>
    <source>
        <strain evidence="2">NKZ352</strain>
    </source>
</reference>
<gene>
    <name evidence="2" type="ORF">CAUJ_LOCUS10005</name>
</gene>
<sequence>MEQDEQEIAKKQAELRQTREAAILEMRRIIEKFHKENEGKEPITADLLSNSRQMRAAASQELREKVEKFRADREKELEPIIDEIIELEALIEETESEVEQVRDDILELQNSEASEDDLEWMRNQRERLKSELNALRIRKRATEEELSVKRLEVDEQVQNLSKRLERGEIF</sequence>
<name>A0A8S1HBQ8_9PELO</name>
<evidence type="ECO:0000256" key="1">
    <source>
        <dbReference type="SAM" id="Coils"/>
    </source>
</evidence>
<organism evidence="2 3">
    <name type="scientific">Caenorhabditis auriculariae</name>
    <dbReference type="NCBI Taxonomy" id="2777116"/>
    <lineage>
        <taxon>Eukaryota</taxon>
        <taxon>Metazoa</taxon>
        <taxon>Ecdysozoa</taxon>
        <taxon>Nematoda</taxon>
        <taxon>Chromadorea</taxon>
        <taxon>Rhabditida</taxon>
        <taxon>Rhabditina</taxon>
        <taxon>Rhabditomorpha</taxon>
        <taxon>Rhabditoidea</taxon>
        <taxon>Rhabditidae</taxon>
        <taxon>Peloderinae</taxon>
        <taxon>Caenorhabditis</taxon>
    </lineage>
</organism>
<comment type="caution">
    <text evidence="2">The sequence shown here is derived from an EMBL/GenBank/DDBJ whole genome shotgun (WGS) entry which is preliminary data.</text>
</comment>
<keyword evidence="1" id="KW-0175">Coiled coil</keyword>
<proteinExistence type="predicted"/>
<accession>A0A8S1HBQ8</accession>
<keyword evidence="3" id="KW-1185">Reference proteome</keyword>
<protein>
    <submittedName>
        <fullName evidence="2">Uncharacterized protein</fullName>
    </submittedName>
</protein>
<dbReference type="EMBL" id="CAJGYM010000041">
    <property type="protein sequence ID" value="CAD6194086.1"/>
    <property type="molecule type" value="Genomic_DNA"/>
</dbReference>